<feature type="transmembrane region" description="Helical" evidence="1">
    <location>
        <begin position="165"/>
        <end position="183"/>
    </location>
</feature>
<evidence type="ECO:0008006" key="3">
    <source>
        <dbReference type="Google" id="ProtNLM"/>
    </source>
</evidence>
<protein>
    <recommendedName>
        <fullName evidence="3">Yip1 domain-containing protein</fullName>
    </recommendedName>
</protein>
<name>A0A0F9SQ31_9ZZZZ</name>
<evidence type="ECO:0000313" key="2">
    <source>
        <dbReference type="EMBL" id="KKN31268.1"/>
    </source>
</evidence>
<feature type="transmembrane region" description="Helical" evidence="1">
    <location>
        <begin position="126"/>
        <end position="145"/>
    </location>
</feature>
<feature type="transmembrane region" description="Helical" evidence="1">
    <location>
        <begin position="195"/>
        <end position="213"/>
    </location>
</feature>
<comment type="caution">
    <text evidence="2">The sequence shown here is derived from an EMBL/GenBank/DDBJ whole genome shotgun (WGS) entry which is preliminary data.</text>
</comment>
<gene>
    <name evidence="2" type="ORF">LCGC14_0825570</name>
</gene>
<evidence type="ECO:0000256" key="1">
    <source>
        <dbReference type="SAM" id="Phobius"/>
    </source>
</evidence>
<keyword evidence="1" id="KW-0472">Membrane</keyword>
<accession>A0A0F9SQ31</accession>
<dbReference type="AlphaFoldDB" id="A0A0F9SQ31"/>
<feature type="transmembrane region" description="Helical" evidence="1">
    <location>
        <begin position="92"/>
        <end position="114"/>
    </location>
</feature>
<dbReference type="EMBL" id="LAZR01002343">
    <property type="protein sequence ID" value="KKN31268.1"/>
    <property type="molecule type" value="Genomic_DNA"/>
</dbReference>
<keyword evidence="1" id="KW-1133">Transmembrane helix</keyword>
<sequence>MGIYAYNSLKDNIEIIISPDFAHRELKSPILRKLMWITSQRFIQFEKEDKIYTILISLSILIAGTILCWLNGFYSILLYFIELNQNSLENYYPFLISLSFILNFLLFFTIIEGLSRLFYKKKDNTVNFLISFGIIQFPMIFYLILHLILKILDLVGNNIFNFIDKIVLIIFQVWSLWLLSYSLCVNKGLKIENSLIISLILHYGGFTLILFILI</sequence>
<organism evidence="2">
    <name type="scientific">marine sediment metagenome</name>
    <dbReference type="NCBI Taxonomy" id="412755"/>
    <lineage>
        <taxon>unclassified sequences</taxon>
        <taxon>metagenomes</taxon>
        <taxon>ecological metagenomes</taxon>
    </lineage>
</organism>
<keyword evidence="1" id="KW-0812">Transmembrane</keyword>
<reference evidence="2" key="1">
    <citation type="journal article" date="2015" name="Nature">
        <title>Complex archaea that bridge the gap between prokaryotes and eukaryotes.</title>
        <authorList>
            <person name="Spang A."/>
            <person name="Saw J.H."/>
            <person name="Jorgensen S.L."/>
            <person name="Zaremba-Niedzwiedzka K."/>
            <person name="Martijn J."/>
            <person name="Lind A.E."/>
            <person name="van Eijk R."/>
            <person name="Schleper C."/>
            <person name="Guy L."/>
            <person name="Ettema T.J."/>
        </authorList>
    </citation>
    <scope>NUCLEOTIDE SEQUENCE</scope>
</reference>
<feature type="transmembrane region" description="Helical" evidence="1">
    <location>
        <begin position="51"/>
        <end position="80"/>
    </location>
</feature>
<proteinExistence type="predicted"/>